<proteinExistence type="predicted"/>
<dbReference type="InterPro" id="IPR007863">
    <property type="entry name" value="Peptidase_M16_C"/>
</dbReference>
<dbReference type="PANTHER" id="PTHR11851">
    <property type="entry name" value="METALLOPROTEASE"/>
    <property type="match status" value="1"/>
</dbReference>
<evidence type="ECO:0000313" key="2">
    <source>
        <dbReference type="EMBL" id="HIZ15664.1"/>
    </source>
</evidence>
<dbReference type="AlphaFoldDB" id="A0A9D2DF58"/>
<dbReference type="InterPro" id="IPR050361">
    <property type="entry name" value="MPP/UQCRC_Complex"/>
</dbReference>
<dbReference type="EMBL" id="DXCC01000027">
    <property type="protein sequence ID" value="HIZ15664.1"/>
    <property type="molecule type" value="Genomic_DNA"/>
</dbReference>
<protein>
    <submittedName>
        <fullName evidence="2">Insulinase family protein</fullName>
    </submittedName>
</protein>
<evidence type="ECO:0000313" key="3">
    <source>
        <dbReference type="Proteomes" id="UP000824014"/>
    </source>
</evidence>
<dbReference type="Pfam" id="PF05193">
    <property type="entry name" value="Peptidase_M16_C"/>
    <property type="match status" value="1"/>
</dbReference>
<dbReference type="Gene3D" id="3.30.830.10">
    <property type="entry name" value="Metalloenzyme, LuxS/M16 peptidase-like"/>
    <property type="match status" value="2"/>
</dbReference>
<sequence>MKRDSLSGCRPRPAVRIPERIAVPMAERHLTAGGVSVYTLPAPEYGVVRVSFVFRAGSSWQRVPFCASATVNNLAEGSRRMTSLQIAEQLDYYGSYFDVSLDRDWSVVTFVCLSKYFDRTLAIAREILIEPRFPEEELGVYCAKSRQALLVNRTKVDFMARELFARSIYGAQHPYGVSSDASLYDALRREDVADFFRNHYTADNCFVVASGDVAGERIRSLEAFLGEMATGGETERPAFPEPVAVSRAERSVEGAVQSALRVGRTLFPRSHPDYVGMQVVATVLGGYFGSRLVQNLREEHGYTYGAYAAMVNFDRSGYFAAATEVGAPVTDEALAQMMAEIDRLRGELVPETELGMVRNIMAGEVMRTLDGPFGIADVTIENIQNGFDNGYTAGYMEQVRAVTPGRIRELAQRYLVPEQLTTVVVGPARGEQQA</sequence>
<reference evidence="2" key="1">
    <citation type="journal article" date="2021" name="PeerJ">
        <title>Extensive microbial diversity within the chicken gut microbiome revealed by metagenomics and culture.</title>
        <authorList>
            <person name="Gilroy R."/>
            <person name="Ravi A."/>
            <person name="Getino M."/>
            <person name="Pursley I."/>
            <person name="Horton D.L."/>
            <person name="Alikhan N.F."/>
            <person name="Baker D."/>
            <person name="Gharbi K."/>
            <person name="Hall N."/>
            <person name="Watson M."/>
            <person name="Adriaenssens E.M."/>
            <person name="Foster-Nyarko E."/>
            <person name="Jarju S."/>
            <person name="Secka A."/>
            <person name="Antonio M."/>
            <person name="Oren A."/>
            <person name="Chaudhuri R.R."/>
            <person name="La Ragione R."/>
            <person name="Hildebrand F."/>
            <person name="Pallen M.J."/>
        </authorList>
    </citation>
    <scope>NUCLEOTIDE SEQUENCE</scope>
    <source>
        <strain evidence="2">ChiHjej11B10-19426</strain>
    </source>
</reference>
<name>A0A9D2DF58_9BACT</name>
<reference evidence="2" key="2">
    <citation type="submission" date="2021-04" db="EMBL/GenBank/DDBJ databases">
        <authorList>
            <person name="Gilroy R."/>
        </authorList>
    </citation>
    <scope>NUCLEOTIDE SEQUENCE</scope>
    <source>
        <strain evidence="2">ChiHjej11B10-19426</strain>
    </source>
</reference>
<gene>
    <name evidence="2" type="ORF">H9816_07135</name>
</gene>
<dbReference type="InterPro" id="IPR011249">
    <property type="entry name" value="Metalloenz_LuxS/M16"/>
</dbReference>
<comment type="caution">
    <text evidence="2">The sequence shown here is derived from an EMBL/GenBank/DDBJ whole genome shotgun (WGS) entry which is preliminary data.</text>
</comment>
<evidence type="ECO:0000259" key="1">
    <source>
        <dbReference type="Pfam" id="PF05193"/>
    </source>
</evidence>
<dbReference type="Proteomes" id="UP000824014">
    <property type="component" value="Unassembled WGS sequence"/>
</dbReference>
<feature type="domain" description="Peptidase M16 C-terminal" evidence="1">
    <location>
        <begin position="187"/>
        <end position="360"/>
    </location>
</feature>
<organism evidence="2 3">
    <name type="scientific">Candidatus Tidjanibacter faecipullorum</name>
    <dbReference type="NCBI Taxonomy" id="2838766"/>
    <lineage>
        <taxon>Bacteria</taxon>
        <taxon>Pseudomonadati</taxon>
        <taxon>Bacteroidota</taxon>
        <taxon>Bacteroidia</taxon>
        <taxon>Bacteroidales</taxon>
        <taxon>Rikenellaceae</taxon>
        <taxon>Tidjanibacter</taxon>
    </lineage>
</organism>
<dbReference type="GO" id="GO:0046872">
    <property type="term" value="F:metal ion binding"/>
    <property type="evidence" value="ECO:0007669"/>
    <property type="project" value="InterPro"/>
</dbReference>
<dbReference type="PANTHER" id="PTHR11851:SF224">
    <property type="entry name" value="PROCESSING PROTEASE"/>
    <property type="match status" value="1"/>
</dbReference>
<accession>A0A9D2DF58</accession>
<dbReference type="SUPFAM" id="SSF63411">
    <property type="entry name" value="LuxS/MPP-like metallohydrolase"/>
    <property type="match status" value="2"/>
</dbReference>